<comment type="caution">
    <text evidence="2">The sequence shown here is derived from an EMBL/GenBank/DDBJ whole genome shotgun (WGS) entry which is preliminary data.</text>
</comment>
<sequence>MVQLNATALAAVVLGAISVSAAPGAVAFAELEARNELSQLVQARDVAYADYETRERILNARARQLAARGYDVEELIFARAKTSKSEIVAWLNQGATQGAADFGTRMTPFHSGGTSRAPHCRPYGQKITRTETQGSGKKKRTITINEYFVMLKCAKDSKKPDDKVTIVSPFKVSGGPDAAPPSAATVYSQLLAHVNAMSSLPF</sequence>
<evidence type="ECO:0000256" key="1">
    <source>
        <dbReference type="SAM" id="SignalP"/>
    </source>
</evidence>
<feature type="signal peptide" evidence="1">
    <location>
        <begin position="1"/>
        <end position="21"/>
    </location>
</feature>
<evidence type="ECO:0000313" key="2">
    <source>
        <dbReference type="EMBL" id="CAA7270764.1"/>
    </source>
</evidence>
<protein>
    <submittedName>
        <fullName evidence="2">Uncharacterized protein</fullName>
    </submittedName>
</protein>
<feature type="chain" id="PRO_5035871119" evidence="1">
    <location>
        <begin position="22"/>
        <end position="202"/>
    </location>
</feature>
<name>A0A8S0W0V0_CYCAE</name>
<accession>A0A8S0W0V0</accession>
<dbReference type="AlphaFoldDB" id="A0A8S0W0V0"/>
<keyword evidence="3" id="KW-1185">Reference proteome</keyword>
<proteinExistence type="predicted"/>
<dbReference type="OrthoDB" id="3100256at2759"/>
<gene>
    <name evidence="2" type="ORF">AAE3_LOCUS13007</name>
</gene>
<evidence type="ECO:0000313" key="3">
    <source>
        <dbReference type="Proteomes" id="UP000467700"/>
    </source>
</evidence>
<keyword evidence="1" id="KW-0732">Signal</keyword>
<organism evidence="2 3">
    <name type="scientific">Cyclocybe aegerita</name>
    <name type="common">Black poplar mushroom</name>
    <name type="synonym">Agrocybe aegerita</name>
    <dbReference type="NCBI Taxonomy" id="1973307"/>
    <lineage>
        <taxon>Eukaryota</taxon>
        <taxon>Fungi</taxon>
        <taxon>Dikarya</taxon>
        <taxon>Basidiomycota</taxon>
        <taxon>Agaricomycotina</taxon>
        <taxon>Agaricomycetes</taxon>
        <taxon>Agaricomycetidae</taxon>
        <taxon>Agaricales</taxon>
        <taxon>Agaricineae</taxon>
        <taxon>Bolbitiaceae</taxon>
        <taxon>Cyclocybe</taxon>
    </lineage>
</organism>
<dbReference type="Proteomes" id="UP000467700">
    <property type="component" value="Unassembled WGS sequence"/>
</dbReference>
<dbReference type="EMBL" id="CACVBS010000096">
    <property type="protein sequence ID" value="CAA7270764.1"/>
    <property type="molecule type" value="Genomic_DNA"/>
</dbReference>
<reference evidence="2 3" key="1">
    <citation type="submission" date="2020-01" db="EMBL/GenBank/DDBJ databases">
        <authorList>
            <person name="Gupta K D."/>
        </authorList>
    </citation>
    <scope>NUCLEOTIDE SEQUENCE [LARGE SCALE GENOMIC DNA]</scope>
</reference>